<feature type="transmembrane region" description="Helical" evidence="1">
    <location>
        <begin position="273"/>
        <end position="294"/>
    </location>
</feature>
<organism evidence="3 4">
    <name type="scientific">Octopus sinensis</name>
    <name type="common">East Asian common octopus</name>
    <dbReference type="NCBI Taxonomy" id="2607531"/>
    <lineage>
        <taxon>Eukaryota</taxon>
        <taxon>Metazoa</taxon>
        <taxon>Spiralia</taxon>
        <taxon>Lophotrochozoa</taxon>
        <taxon>Mollusca</taxon>
        <taxon>Cephalopoda</taxon>
        <taxon>Coleoidea</taxon>
        <taxon>Octopodiformes</taxon>
        <taxon>Octopoda</taxon>
        <taxon>Incirrata</taxon>
        <taxon>Octopodidae</taxon>
        <taxon>Octopus</taxon>
    </lineage>
</organism>
<evidence type="ECO:0000313" key="3">
    <source>
        <dbReference type="Proteomes" id="UP000515154"/>
    </source>
</evidence>
<keyword evidence="2" id="KW-0732">Signal</keyword>
<keyword evidence="1" id="KW-1133">Transmembrane helix</keyword>
<dbReference type="Proteomes" id="UP000515154">
    <property type="component" value="Linkage group LG26"/>
</dbReference>
<evidence type="ECO:0000256" key="2">
    <source>
        <dbReference type="SAM" id="SignalP"/>
    </source>
</evidence>
<feature type="chain" id="PRO_5027969608" evidence="2">
    <location>
        <begin position="31"/>
        <end position="362"/>
    </location>
</feature>
<evidence type="ECO:0000256" key="1">
    <source>
        <dbReference type="SAM" id="Phobius"/>
    </source>
</evidence>
<sequence>MRATTSITNSNLILLLFCVLCLQIITPASSCPRGQLKRGDKCCRPVLHCPAGSYVKTCERNGNCDECLPCPSGTENPFITSSFDVKKCYKNDCPTDSFRISETKCKCALHLGHTGKDPHFCQVNRGNCQPGQELTNRGKCEDCENNHYKYWFGKGYCIRDVDCTLVGLPTEAGNVTTPSICPDLEDKCSPKTRVPPLPTAVVPSTTTTRSPSVVPTVKGIRKRLSTQTPKEPKPSATIRHMTEKPKKTTTVDYVQTSGLMDRENALDLFKVQYINVTVNCVLIIIIVLQAVYIVRIKRKYNLQYFPASKLFTTNKNLPHPTHMQHCVNNSVIRYATTTHAQQKENSTTKKTHKRLDIYITNL</sequence>
<keyword evidence="1" id="KW-0812">Transmembrane</keyword>
<protein>
    <submittedName>
        <fullName evidence="4">Uncharacterized protein LOC115224693</fullName>
    </submittedName>
</protein>
<name>A0A6P7TN70_9MOLL</name>
<evidence type="ECO:0000313" key="4">
    <source>
        <dbReference type="RefSeq" id="XP_029651410.1"/>
    </source>
</evidence>
<proteinExistence type="predicted"/>
<keyword evidence="3" id="KW-1185">Reference proteome</keyword>
<gene>
    <name evidence="4" type="primary">LOC115224693</name>
</gene>
<dbReference type="AlphaFoldDB" id="A0A6P7TN70"/>
<feature type="signal peptide" evidence="2">
    <location>
        <begin position="1"/>
        <end position="30"/>
    </location>
</feature>
<accession>A0A6P7TN70</accession>
<reference evidence="4" key="1">
    <citation type="submission" date="2025-08" db="UniProtKB">
        <authorList>
            <consortium name="RefSeq"/>
        </authorList>
    </citation>
    <scope>IDENTIFICATION</scope>
</reference>
<dbReference type="KEGG" id="osn:115224693"/>
<dbReference type="RefSeq" id="XP_029651410.1">
    <property type="nucleotide sequence ID" value="XM_029795550.2"/>
</dbReference>
<keyword evidence="1" id="KW-0472">Membrane</keyword>